<feature type="region of interest" description="Disordered" evidence="1">
    <location>
        <begin position="36"/>
        <end position="102"/>
    </location>
</feature>
<evidence type="ECO:0000313" key="2">
    <source>
        <dbReference type="EMBL" id="RTE75436.1"/>
    </source>
</evidence>
<sequence length="217" mass="24154">MNCVWDLVDRVCKAPRTGGVGRRAVRIHRVEDDTPQELIRRTAHGDHGNTEDDEPGYSECGDWEEASDDGGSPATPSTESALGDGERAAEDGQASSGSAGAEEGHMVVEIRYAPASFARRFLFTITSICLSMARLSHHRQPTVRFRALLNDLHRITSAGSPSIERAAAIIRTIESYIEPMYQHTLCFDESYFQKRMQMYEEGADPNLDEDQMWATTE</sequence>
<organism evidence="2 3">
    <name type="scientific">Fusarium euwallaceae</name>
    <dbReference type="NCBI Taxonomy" id="1147111"/>
    <lineage>
        <taxon>Eukaryota</taxon>
        <taxon>Fungi</taxon>
        <taxon>Dikarya</taxon>
        <taxon>Ascomycota</taxon>
        <taxon>Pezizomycotina</taxon>
        <taxon>Sordariomycetes</taxon>
        <taxon>Hypocreomycetidae</taxon>
        <taxon>Hypocreales</taxon>
        <taxon>Nectriaceae</taxon>
        <taxon>Fusarium</taxon>
        <taxon>Fusarium solani species complex</taxon>
    </lineage>
</organism>
<name>A0A430LI75_9HYPO</name>
<dbReference type="Proteomes" id="UP000287124">
    <property type="component" value="Unassembled WGS sequence"/>
</dbReference>
<evidence type="ECO:0000313" key="3">
    <source>
        <dbReference type="Proteomes" id="UP000287124"/>
    </source>
</evidence>
<dbReference type="AlphaFoldDB" id="A0A430LI75"/>
<proteinExistence type="predicted"/>
<dbReference type="EMBL" id="MIKF01000186">
    <property type="protein sequence ID" value="RTE75436.1"/>
    <property type="molecule type" value="Genomic_DNA"/>
</dbReference>
<evidence type="ECO:0000256" key="1">
    <source>
        <dbReference type="SAM" id="MobiDB-lite"/>
    </source>
</evidence>
<comment type="caution">
    <text evidence="2">The sequence shown here is derived from an EMBL/GenBank/DDBJ whole genome shotgun (WGS) entry which is preliminary data.</text>
</comment>
<feature type="compositionally biased region" description="Acidic residues" evidence="1">
    <location>
        <begin position="51"/>
        <end position="68"/>
    </location>
</feature>
<gene>
    <name evidence="2" type="ORF">BHE90_010099</name>
</gene>
<protein>
    <submittedName>
        <fullName evidence="2">Uncharacterized protein</fullName>
    </submittedName>
</protein>
<feature type="compositionally biased region" description="Basic and acidic residues" evidence="1">
    <location>
        <begin position="36"/>
        <end position="50"/>
    </location>
</feature>
<accession>A0A430LI75</accession>
<keyword evidence="3" id="KW-1185">Reference proteome</keyword>
<reference evidence="2 3" key="1">
    <citation type="submission" date="2017-06" db="EMBL/GenBank/DDBJ databases">
        <title>Comparative genomic analysis of Ambrosia Fusariam Clade fungi.</title>
        <authorList>
            <person name="Stajich J.E."/>
            <person name="Carrillo J."/>
            <person name="Kijimoto T."/>
            <person name="Eskalen A."/>
            <person name="O'Donnell K."/>
            <person name="Kasson M."/>
        </authorList>
    </citation>
    <scope>NUCLEOTIDE SEQUENCE [LARGE SCALE GENOMIC DNA]</scope>
    <source>
        <strain evidence="2 3">UCR1854</strain>
    </source>
</reference>